<sequence>MIVSVDIKALQHLAQISVSFDFSRDPIICMTSKNGVGKTSIIKALALLKDTAIVSKTSSVFSISEKTQIDVKINEDVYAFRFNDGDLDTKNIIRDETFLNVELPIPYGKRFSDFPSLGSIDMTLREKYLKGEYENANELIVFLNSVYKDINKFQNLKVVKIKGVNYYFLPLDNNRYIREDYFSSGEFFVISIFKMITSSSRLIIIDEIDVSLDSSAQVSLMGAIRDICIKREIKILFTTHSLPIMKTIYEYGTPIIYLKNENGTVHHNQVSYSFIQLEMFGFLGFDKFIFTEDVTLESYINFKLSTMETKNRVKVIYIGGCSNVVDLMKRNAVTNFICPSKDAIAVLDGDAKTDYGYRSDVIISPYNDIEDEIFRKYKEENEVYNLPTVAPENAKSKAYWKKLQEKRKEHNLTREDIFTILEQGFESELAVFHDELFSFINR</sequence>
<gene>
    <name evidence="2" type="ORF">EX242_00445</name>
</gene>
<evidence type="ECO:0000313" key="3">
    <source>
        <dbReference type="Proteomes" id="UP000824410"/>
    </source>
</evidence>
<dbReference type="GO" id="GO:0005524">
    <property type="term" value="F:ATP binding"/>
    <property type="evidence" value="ECO:0007669"/>
    <property type="project" value="InterPro"/>
</dbReference>
<dbReference type="EMBL" id="SHDO01000001">
    <property type="protein sequence ID" value="MBX6978752.1"/>
    <property type="molecule type" value="Genomic_DNA"/>
</dbReference>
<dbReference type="CDD" id="cd00267">
    <property type="entry name" value="ABC_ATPase"/>
    <property type="match status" value="1"/>
</dbReference>
<dbReference type="GO" id="GO:0016887">
    <property type="term" value="F:ATP hydrolysis activity"/>
    <property type="evidence" value="ECO:0007669"/>
    <property type="project" value="InterPro"/>
</dbReference>
<reference evidence="2" key="1">
    <citation type="submission" date="2019-02" db="EMBL/GenBank/DDBJ databases">
        <title>Genomic characterization of isolates from hospital effluents in KZN, South Africa.</title>
        <authorList>
            <person name="Ntshobeni N."/>
            <person name="Allam M."/>
            <person name="Ismail A."/>
            <person name="Amoako D."/>
            <person name="Essack S."/>
            <person name="Chenia H."/>
        </authorList>
    </citation>
    <scope>NUCLEOTIDE SEQUENCE</scope>
    <source>
        <strain evidence="2">AFE97_S1</strain>
    </source>
</reference>
<dbReference type="InterPro" id="IPR051396">
    <property type="entry name" value="Bact_Antivir_Def_Nuclease"/>
</dbReference>
<dbReference type="SMART" id="SM00382">
    <property type="entry name" value="AAA"/>
    <property type="match status" value="1"/>
</dbReference>
<dbReference type="SUPFAM" id="SSF52540">
    <property type="entry name" value="P-loop containing nucleoside triphosphate hydrolases"/>
    <property type="match status" value="1"/>
</dbReference>
<organism evidence="2 3">
    <name type="scientific">Providencia rettgeri</name>
    <dbReference type="NCBI Taxonomy" id="587"/>
    <lineage>
        <taxon>Bacteria</taxon>
        <taxon>Pseudomonadati</taxon>
        <taxon>Pseudomonadota</taxon>
        <taxon>Gammaproteobacteria</taxon>
        <taxon>Enterobacterales</taxon>
        <taxon>Morganellaceae</taxon>
        <taxon>Providencia</taxon>
    </lineage>
</organism>
<name>A0AAP2NU34_PRORE</name>
<dbReference type="Pfam" id="PF13304">
    <property type="entry name" value="AAA_21"/>
    <property type="match status" value="1"/>
</dbReference>
<dbReference type="PANTHER" id="PTHR43581:SF2">
    <property type="entry name" value="EXCINUCLEASE ATPASE SUBUNIT"/>
    <property type="match status" value="1"/>
</dbReference>
<dbReference type="InterPro" id="IPR003593">
    <property type="entry name" value="AAA+_ATPase"/>
</dbReference>
<evidence type="ECO:0000313" key="2">
    <source>
        <dbReference type="EMBL" id="MBX6978752.1"/>
    </source>
</evidence>
<dbReference type="Gene3D" id="3.40.50.300">
    <property type="entry name" value="P-loop containing nucleotide triphosphate hydrolases"/>
    <property type="match status" value="1"/>
</dbReference>
<evidence type="ECO:0000259" key="1">
    <source>
        <dbReference type="SMART" id="SM00382"/>
    </source>
</evidence>
<dbReference type="InterPro" id="IPR027417">
    <property type="entry name" value="P-loop_NTPase"/>
</dbReference>
<feature type="domain" description="AAA+ ATPase" evidence="1">
    <location>
        <begin position="24"/>
        <end position="262"/>
    </location>
</feature>
<comment type="caution">
    <text evidence="2">The sequence shown here is derived from an EMBL/GenBank/DDBJ whole genome shotgun (WGS) entry which is preliminary data.</text>
</comment>
<dbReference type="AlphaFoldDB" id="A0AAP2NU34"/>
<protein>
    <recommendedName>
        <fullName evidence="1">AAA+ ATPase domain-containing protein</fullName>
    </recommendedName>
</protein>
<dbReference type="InterPro" id="IPR003959">
    <property type="entry name" value="ATPase_AAA_core"/>
</dbReference>
<dbReference type="RefSeq" id="WP_131680560.1">
    <property type="nucleotide sequence ID" value="NZ_SHCZ01000009.1"/>
</dbReference>
<dbReference type="PANTHER" id="PTHR43581">
    <property type="entry name" value="ATP/GTP PHOSPHATASE"/>
    <property type="match status" value="1"/>
</dbReference>
<proteinExistence type="predicted"/>
<accession>A0AAP2NU34</accession>
<dbReference type="Proteomes" id="UP000824410">
    <property type="component" value="Unassembled WGS sequence"/>
</dbReference>